<name>A0ABD5Y1F5_9EURY</name>
<dbReference type="InterPro" id="IPR036390">
    <property type="entry name" value="WH_DNA-bd_sf"/>
</dbReference>
<dbReference type="InterPro" id="IPR036388">
    <property type="entry name" value="WH-like_DNA-bd_sf"/>
</dbReference>
<keyword evidence="3" id="KW-0804">Transcription</keyword>
<evidence type="ECO:0000256" key="2">
    <source>
        <dbReference type="ARBA" id="ARBA00023125"/>
    </source>
</evidence>
<dbReference type="GO" id="GO:0006355">
    <property type="term" value="P:regulation of DNA-templated transcription"/>
    <property type="evidence" value="ECO:0007669"/>
    <property type="project" value="UniProtKB-ARBA"/>
</dbReference>
<evidence type="ECO:0000313" key="6">
    <source>
        <dbReference type="EMBL" id="MFC7140761.1"/>
    </source>
</evidence>
<organism evidence="6 7">
    <name type="scientific">Halosimplex aquaticum</name>
    <dbReference type="NCBI Taxonomy" id="3026162"/>
    <lineage>
        <taxon>Archaea</taxon>
        <taxon>Methanobacteriati</taxon>
        <taxon>Methanobacteriota</taxon>
        <taxon>Stenosarchaea group</taxon>
        <taxon>Halobacteria</taxon>
        <taxon>Halobacteriales</taxon>
        <taxon>Haloarculaceae</taxon>
        <taxon>Halosimplex</taxon>
    </lineage>
</organism>
<gene>
    <name evidence="6" type="ORF">ACFQMA_13135</name>
</gene>
<evidence type="ECO:0000313" key="7">
    <source>
        <dbReference type="Proteomes" id="UP001596432"/>
    </source>
</evidence>
<keyword evidence="1" id="KW-0805">Transcription regulation</keyword>
<dbReference type="Pfam" id="PF01614">
    <property type="entry name" value="IclR_C"/>
    <property type="match status" value="1"/>
</dbReference>
<dbReference type="PROSITE" id="PS51078">
    <property type="entry name" value="ICLR_ED"/>
    <property type="match status" value="1"/>
</dbReference>
<evidence type="ECO:0000259" key="4">
    <source>
        <dbReference type="PROSITE" id="PS51077"/>
    </source>
</evidence>
<dbReference type="InterPro" id="IPR005471">
    <property type="entry name" value="Tscrpt_reg_IclR_N"/>
</dbReference>
<feature type="domain" description="IclR-ED" evidence="5">
    <location>
        <begin position="69"/>
        <end position="252"/>
    </location>
</feature>
<dbReference type="InterPro" id="IPR029016">
    <property type="entry name" value="GAF-like_dom_sf"/>
</dbReference>
<keyword evidence="2" id="KW-0238">DNA-binding</keyword>
<evidence type="ECO:0000256" key="1">
    <source>
        <dbReference type="ARBA" id="ARBA00023015"/>
    </source>
</evidence>
<proteinExistence type="predicted"/>
<protein>
    <submittedName>
        <fullName evidence="6">IclR family transcriptional regulator</fullName>
    </submittedName>
</protein>
<evidence type="ECO:0000256" key="3">
    <source>
        <dbReference type="ARBA" id="ARBA00023163"/>
    </source>
</evidence>
<dbReference type="PANTHER" id="PTHR30136:SF35">
    <property type="entry name" value="HTH-TYPE TRANSCRIPTIONAL REGULATOR RV1719"/>
    <property type="match status" value="1"/>
</dbReference>
<dbReference type="Gene3D" id="1.10.10.10">
    <property type="entry name" value="Winged helix-like DNA-binding domain superfamily/Winged helix DNA-binding domain"/>
    <property type="match status" value="1"/>
</dbReference>
<dbReference type="RefSeq" id="WP_274321852.1">
    <property type="nucleotide sequence ID" value="NZ_CP118158.1"/>
</dbReference>
<reference evidence="6 7" key="1">
    <citation type="journal article" date="2019" name="Int. J. Syst. Evol. Microbiol.">
        <title>The Global Catalogue of Microorganisms (GCM) 10K type strain sequencing project: providing services to taxonomists for standard genome sequencing and annotation.</title>
        <authorList>
            <consortium name="The Broad Institute Genomics Platform"/>
            <consortium name="The Broad Institute Genome Sequencing Center for Infectious Disease"/>
            <person name="Wu L."/>
            <person name="Ma J."/>
        </authorList>
    </citation>
    <scope>NUCLEOTIDE SEQUENCE [LARGE SCALE GENOMIC DNA]</scope>
    <source>
        <strain evidence="6 7">XZYJT29</strain>
    </source>
</reference>
<dbReference type="GeneID" id="78821067"/>
<feature type="domain" description="HTH iclR-type" evidence="4">
    <location>
        <begin position="9"/>
        <end position="68"/>
    </location>
</feature>
<sequence length="255" mass="26953">MTPDDGKTVQTAVTSFEILEGIRELDGAGPTALADHLDRSKSGVYKHVRTLADRGYLVEDGGEYRLGLGMWTLGAGARSEYPVEAGRRTVDSLVASVGHVASLVVYENGVASSVYRERPGADVDTVGSLGDSLPLHATAAGKAVLAHLPDTERRTVLDEQPLTEHTAETITDTAALTEELESVRGQRTATELEEYREGVHGVASPVLDEEGIPIGAVYVTGPPESLSETRLEAKISGLVVSASRSVENALSTDSD</sequence>
<dbReference type="SUPFAM" id="SSF46785">
    <property type="entry name" value="Winged helix' DNA-binding domain"/>
    <property type="match status" value="1"/>
</dbReference>
<dbReference type="PROSITE" id="PS51077">
    <property type="entry name" value="HTH_ICLR"/>
    <property type="match status" value="1"/>
</dbReference>
<keyword evidence="7" id="KW-1185">Reference proteome</keyword>
<dbReference type="SMART" id="SM00346">
    <property type="entry name" value="HTH_ICLR"/>
    <property type="match status" value="1"/>
</dbReference>
<dbReference type="InterPro" id="IPR014757">
    <property type="entry name" value="Tscrpt_reg_IclR_C"/>
</dbReference>
<dbReference type="AlphaFoldDB" id="A0ABD5Y1F5"/>
<dbReference type="EMBL" id="JBHTAS010000001">
    <property type="protein sequence ID" value="MFC7140761.1"/>
    <property type="molecule type" value="Genomic_DNA"/>
</dbReference>
<dbReference type="PANTHER" id="PTHR30136">
    <property type="entry name" value="HELIX-TURN-HELIX TRANSCRIPTIONAL REGULATOR, ICLR FAMILY"/>
    <property type="match status" value="1"/>
</dbReference>
<comment type="caution">
    <text evidence="6">The sequence shown here is derived from an EMBL/GenBank/DDBJ whole genome shotgun (WGS) entry which is preliminary data.</text>
</comment>
<dbReference type="SUPFAM" id="SSF55781">
    <property type="entry name" value="GAF domain-like"/>
    <property type="match status" value="1"/>
</dbReference>
<dbReference type="Pfam" id="PF09339">
    <property type="entry name" value="HTH_IclR"/>
    <property type="match status" value="1"/>
</dbReference>
<accession>A0ABD5Y1F5</accession>
<dbReference type="Proteomes" id="UP001596432">
    <property type="component" value="Unassembled WGS sequence"/>
</dbReference>
<evidence type="ECO:0000259" key="5">
    <source>
        <dbReference type="PROSITE" id="PS51078"/>
    </source>
</evidence>
<dbReference type="InterPro" id="IPR050707">
    <property type="entry name" value="HTH_MetabolicPath_Reg"/>
</dbReference>
<dbReference type="Gene3D" id="3.30.450.40">
    <property type="match status" value="1"/>
</dbReference>
<dbReference type="GO" id="GO:0003677">
    <property type="term" value="F:DNA binding"/>
    <property type="evidence" value="ECO:0007669"/>
    <property type="project" value="UniProtKB-KW"/>
</dbReference>